<accession>A0A914VZM0</accession>
<evidence type="ECO:0000313" key="2">
    <source>
        <dbReference type="WBParaSite" id="PSAMB.scaffold28size108976.g596.t1"/>
    </source>
</evidence>
<keyword evidence="1" id="KW-1185">Reference proteome</keyword>
<evidence type="ECO:0000313" key="1">
    <source>
        <dbReference type="Proteomes" id="UP000887566"/>
    </source>
</evidence>
<protein>
    <submittedName>
        <fullName evidence="2">Uncharacterized protein</fullName>
    </submittedName>
</protein>
<reference evidence="2" key="1">
    <citation type="submission" date="2022-11" db="UniProtKB">
        <authorList>
            <consortium name="WormBaseParasite"/>
        </authorList>
    </citation>
    <scope>IDENTIFICATION</scope>
</reference>
<dbReference type="WBParaSite" id="PSAMB.scaffold28size108976.g596.t1">
    <property type="protein sequence ID" value="PSAMB.scaffold28size108976.g596.t1"/>
    <property type="gene ID" value="PSAMB.scaffold28size108976.g596"/>
</dbReference>
<dbReference type="Proteomes" id="UP000887566">
    <property type="component" value="Unplaced"/>
</dbReference>
<name>A0A914VZM0_9BILA</name>
<proteinExistence type="predicted"/>
<sequence length="222" mass="24857">MTHTTRRNTSDMLPLVDRRFVMTFLSRCDNIVSVDGGLGLSCHASTPPMRRITLYNGTISENNGLLAVAKIYANEGPQNSEKRKYVAFALQKLHPSKTAEEIYDMVDESPTQYLEEDIAEVRAEMLDPRIFFFAMVHLDINAPPSTSTAETDRIAPLLPIAQGTIAADRGQKVDDERELPSERRTLTGRWTTTTTISRVTFADRVVSTSRHDTPLRVDCAKV</sequence>
<dbReference type="AlphaFoldDB" id="A0A914VZM0"/>
<organism evidence="1 2">
    <name type="scientific">Plectus sambesii</name>
    <dbReference type="NCBI Taxonomy" id="2011161"/>
    <lineage>
        <taxon>Eukaryota</taxon>
        <taxon>Metazoa</taxon>
        <taxon>Ecdysozoa</taxon>
        <taxon>Nematoda</taxon>
        <taxon>Chromadorea</taxon>
        <taxon>Plectida</taxon>
        <taxon>Plectina</taxon>
        <taxon>Plectoidea</taxon>
        <taxon>Plectidae</taxon>
        <taxon>Plectus</taxon>
    </lineage>
</organism>